<evidence type="ECO:0000313" key="3">
    <source>
        <dbReference type="Proteomes" id="UP000701801"/>
    </source>
</evidence>
<sequence>MLHGLFFDAEAVQIQTIFIIEFLIDDDGRNQGPLGQSEDEKVIATLRSLIAPYWALFSMEDLKKENEQFKYKRNTLEKMANSSRSDDRSDIVPTSTVSNDPVDLSVPP</sequence>
<evidence type="ECO:0000313" key="2">
    <source>
        <dbReference type="EMBL" id="CAG8981287.1"/>
    </source>
</evidence>
<evidence type="ECO:0000256" key="1">
    <source>
        <dbReference type="SAM" id="MobiDB-lite"/>
    </source>
</evidence>
<comment type="caution">
    <text evidence="2">The sequence shown here is derived from an EMBL/GenBank/DDBJ whole genome shotgun (WGS) entry which is preliminary data.</text>
</comment>
<name>A0A9N9QBA2_9HELO</name>
<dbReference type="OrthoDB" id="10559399at2759"/>
<dbReference type="EMBL" id="CAJVRM010000462">
    <property type="protein sequence ID" value="CAG8981287.1"/>
    <property type="molecule type" value="Genomic_DNA"/>
</dbReference>
<dbReference type="AlphaFoldDB" id="A0A9N9QBA2"/>
<accession>A0A9N9QBA2</accession>
<keyword evidence="3" id="KW-1185">Reference proteome</keyword>
<dbReference type="Proteomes" id="UP000701801">
    <property type="component" value="Unassembled WGS sequence"/>
</dbReference>
<reference evidence="2" key="1">
    <citation type="submission" date="2021-07" db="EMBL/GenBank/DDBJ databases">
        <authorList>
            <person name="Durling M."/>
        </authorList>
    </citation>
    <scope>NUCLEOTIDE SEQUENCE</scope>
</reference>
<feature type="region of interest" description="Disordered" evidence="1">
    <location>
        <begin position="78"/>
        <end position="108"/>
    </location>
</feature>
<protein>
    <submittedName>
        <fullName evidence="2">Uncharacterized protein</fullName>
    </submittedName>
</protein>
<gene>
    <name evidence="2" type="ORF">HYALB_00003886</name>
</gene>
<proteinExistence type="predicted"/>
<organism evidence="2 3">
    <name type="scientific">Hymenoscyphus albidus</name>
    <dbReference type="NCBI Taxonomy" id="595503"/>
    <lineage>
        <taxon>Eukaryota</taxon>
        <taxon>Fungi</taxon>
        <taxon>Dikarya</taxon>
        <taxon>Ascomycota</taxon>
        <taxon>Pezizomycotina</taxon>
        <taxon>Leotiomycetes</taxon>
        <taxon>Helotiales</taxon>
        <taxon>Helotiaceae</taxon>
        <taxon>Hymenoscyphus</taxon>
    </lineage>
</organism>